<dbReference type="Proteomes" id="UP001161017">
    <property type="component" value="Unassembled WGS sequence"/>
</dbReference>
<name>A0AA43QLH5_9LECA</name>
<feature type="domain" description="Heterokaryon incompatibility" evidence="2">
    <location>
        <begin position="91"/>
        <end position="255"/>
    </location>
</feature>
<organism evidence="3 4">
    <name type="scientific">Ramalina farinacea</name>
    <dbReference type="NCBI Taxonomy" id="258253"/>
    <lineage>
        <taxon>Eukaryota</taxon>
        <taxon>Fungi</taxon>
        <taxon>Dikarya</taxon>
        <taxon>Ascomycota</taxon>
        <taxon>Pezizomycotina</taxon>
        <taxon>Lecanoromycetes</taxon>
        <taxon>OSLEUM clade</taxon>
        <taxon>Lecanoromycetidae</taxon>
        <taxon>Lecanorales</taxon>
        <taxon>Lecanorineae</taxon>
        <taxon>Ramalinaceae</taxon>
        <taxon>Ramalina</taxon>
    </lineage>
</organism>
<protein>
    <recommendedName>
        <fullName evidence="2">Heterokaryon incompatibility domain-containing protein</fullName>
    </recommendedName>
</protein>
<dbReference type="InterPro" id="IPR052895">
    <property type="entry name" value="HetReg/Transcr_Mod"/>
</dbReference>
<comment type="caution">
    <text evidence="3">The sequence shown here is derived from an EMBL/GenBank/DDBJ whole genome shotgun (WGS) entry which is preliminary data.</text>
</comment>
<sequence length="669" mass="74469">MGNKSSKRKQQSQNVVQPGHTQPARTVMKLETASKFTSGNTTAQSPASAPETPFFKPLPSPRHIRLVDLRCTENQIETRYSTVSLDNAPKFFALSYTWGIPTQRDLELRMQAPVIPVTENLTGAMYFLGTIVPGTYWIDALCINQQDDAEKSSQVGLMREIYSAAEVVMVFLGMKSEESTIACNLIGKLCELFQNGTLDLEGEALHRSLSVAKRYPFEDKKLRELGLPLTKAIDWVALADLLSKAYFHRIWVLQELVMARGPILAFCGSYQLPYAALQMVQRVLLATGWNFDMRQQADERGRQLEMQALNFLPVATTLMRTPGKKLDLQMVLDMARGFLATDPRDKIFALLGMVKEVEEDQGMARLLQPDYRKTVQQVFTEVTGAFITRGDLVLLSSVERQEMRQIAGLPSWVPDFTATSHNGSFARGYAAGGETPVSAVWTPGSSELRVKAFEADTVGAIAAHSCGSRYNDSADPEQVLLEAFISAARTLGFGASDEFDWLALLAQGKSNIGIDALWQTLVGYGNTLRRTPMAQDMRKHFATFMAKNLARLLFDKSEEVQKRLVAIPNSLNLLKMGDPDIFTAECVDNLSGNRFFFTENHQYMGLATQDLQVGDKVMVFSGGSPIYIVRETNNRQGHYQYIGDGYVWGLMDGSAASDKNIRFTEITLK</sequence>
<dbReference type="EMBL" id="JAPUFD010000008">
    <property type="protein sequence ID" value="MDI1488652.1"/>
    <property type="molecule type" value="Genomic_DNA"/>
</dbReference>
<feature type="compositionally biased region" description="Polar residues" evidence="1">
    <location>
        <begin position="34"/>
        <end position="47"/>
    </location>
</feature>
<dbReference type="InterPro" id="IPR010730">
    <property type="entry name" value="HET"/>
</dbReference>
<dbReference type="Pfam" id="PF26639">
    <property type="entry name" value="Het-6_barrel"/>
    <property type="match status" value="1"/>
</dbReference>
<feature type="compositionally biased region" description="Polar residues" evidence="1">
    <location>
        <begin position="11"/>
        <end position="24"/>
    </location>
</feature>
<evidence type="ECO:0000313" key="4">
    <source>
        <dbReference type="Proteomes" id="UP001161017"/>
    </source>
</evidence>
<dbReference type="AlphaFoldDB" id="A0AA43QLH5"/>
<reference evidence="3" key="1">
    <citation type="journal article" date="2023" name="Genome Biol. Evol.">
        <title>First Whole Genome Sequence and Flow Cytometry Genome Size Data for the Lichen-Forming Fungus Ramalina farinacea (Ascomycota).</title>
        <authorList>
            <person name="Llewellyn T."/>
            <person name="Mian S."/>
            <person name="Hill R."/>
            <person name="Leitch I.J."/>
            <person name="Gaya E."/>
        </authorList>
    </citation>
    <scope>NUCLEOTIDE SEQUENCE</scope>
    <source>
        <strain evidence="3">LIQ254RAFAR</strain>
    </source>
</reference>
<dbReference type="PANTHER" id="PTHR24148:SF73">
    <property type="entry name" value="HET DOMAIN PROTEIN (AFU_ORTHOLOGUE AFUA_8G01020)"/>
    <property type="match status" value="1"/>
</dbReference>
<dbReference type="PANTHER" id="PTHR24148">
    <property type="entry name" value="ANKYRIN REPEAT DOMAIN-CONTAINING PROTEIN 39 HOMOLOG-RELATED"/>
    <property type="match status" value="1"/>
</dbReference>
<feature type="compositionally biased region" description="Basic residues" evidence="1">
    <location>
        <begin position="1"/>
        <end position="10"/>
    </location>
</feature>
<accession>A0AA43QLH5</accession>
<keyword evidence="4" id="KW-1185">Reference proteome</keyword>
<evidence type="ECO:0000256" key="1">
    <source>
        <dbReference type="SAM" id="MobiDB-lite"/>
    </source>
</evidence>
<proteinExistence type="predicted"/>
<evidence type="ECO:0000259" key="2">
    <source>
        <dbReference type="Pfam" id="PF06985"/>
    </source>
</evidence>
<dbReference type="Pfam" id="PF06985">
    <property type="entry name" value="HET"/>
    <property type="match status" value="1"/>
</dbReference>
<feature type="region of interest" description="Disordered" evidence="1">
    <location>
        <begin position="1"/>
        <end position="57"/>
    </location>
</feature>
<evidence type="ECO:0000313" key="3">
    <source>
        <dbReference type="EMBL" id="MDI1488652.1"/>
    </source>
</evidence>
<gene>
    <name evidence="3" type="ORF">OHK93_007927</name>
</gene>